<dbReference type="Proteomes" id="UP000182882">
    <property type="component" value="Unassembled WGS sequence"/>
</dbReference>
<dbReference type="AlphaFoldDB" id="A0A1H2GV33"/>
<gene>
    <name evidence="1" type="ORF">SAMN05216406_13736</name>
</gene>
<dbReference type="InterPro" id="IPR053842">
    <property type="entry name" value="NikA-like"/>
</dbReference>
<dbReference type="EMBL" id="FNLN01000037">
    <property type="protein sequence ID" value="SDU23433.1"/>
    <property type="molecule type" value="Genomic_DNA"/>
</dbReference>
<evidence type="ECO:0000313" key="2">
    <source>
        <dbReference type="Proteomes" id="UP000182882"/>
    </source>
</evidence>
<dbReference type="Pfam" id="PF21983">
    <property type="entry name" value="NikA-like"/>
    <property type="match status" value="1"/>
</dbReference>
<evidence type="ECO:0000313" key="1">
    <source>
        <dbReference type="EMBL" id="SDU23433.1"/>
    </source>
</evidence>
<keyword evidence="2" id="KW-1185">Reference proteome</keyword>
<protein>
    <recommendedName>
        <fullName evidence="3">Conjugal transfer protein TraJ</fullName>
    </recommendedName>
</protein>
<accession>A0A1H2GV33</accession>
<organism evidence="1 2">
    <name type="scientific">Nitrosomonas ureae</name>
    <dbReference type="NCBI Taxonomy" id="44577"/>
    <lineage>
        <taxon>Bacteria</taxon>
        <taxon>Pseudomonadati</taxon>
        <taxon>Pseudomonadota</taxon>
        <taxon>Betaproteobacteria</taxon>
        <taxon>Nitrosomonadales</taxon>
        <taxon>Nitrosomonadaceae</taxon>
        <taxon>Nitrosomonas</taxon>
    </lineage>
</organism>
<sequence>MVQKRLLHLRVPVTLDEEQEIRTKARDTGLSVAKYMRMVSLGYLVPSAIDNQQVEKLLRINGDLGRVGGLLKMWLTNDVRLKISSKAEIEATLVAIRTTQNAMLDAILELRNKKTNT</sequence>
<dbReference type="RefSeq" id="WP_074702077.1">
    <property type="nucleotide sequence ID" value="NZ_FNLN01000037.1"/>
</dbReference>
<name>A0A1H2GV33_9PROT</name>
<evidence type="ECO:0008006" key="3">
    <source>
        <dbReference type="Google" id="ProtNLM"/>
    </source>
</evidence>
<proteinExistence type="predicted"/>
<reference evidence="2" key="1">
    <citation type="submission" date="2016-10" db="EMBL/GenBank/DDBJ databases">
        <authorList>
            <person name="Varghese N."/>
            <person name="Submissions S."/>
        </authorList>
    </citation>
    <scope>NUCLEOTIDE SEQUENCE [LARGE SCALE GENOMIC DNA]</scope>
    <source>
        <strain evidence="2">Nm10</strain>
    </source>
</reference>